<evidence type="ECO:0000313" key="3">
    <source>
        <dbReference type="Proteomes" id="UP000186106"/>
    </source>
</evidence>
<organism evidence="2 3">
    <name type="scientific">Chryseobacterium joostei</name>
    <dbReference type="NCBI Taxonomy" id="112234"/>
    <lineage>
        <taxon>Bacteria</taxon>
        <taxon>Pseudomonadati</taxon>
        <taxon>Bacteroidota</taxon>
        <taxon>Flavobacteriia</taxon>
        <taxon>Flavobacteriales</taxon>
        <taxon>Weeksellaceae</taxon>
        <taxon>Chryseobacterium group</taxon>
        <taxon>Chryseobacterium</taxon>
    </lineage>
</organism>
<evidence type="ECO:0000313" key="1">
    <source>
        <dbReference type="EMBL" id="AZA98649.1"/>
    </source>
</evidence>
<reference evidence="2 3" key="1">
    <citation type="submission" date="2017-01" db="EMBL/GenBank/DDBJ databases">
        <authorList>
            <person name="Mah S.A."/>
            <person name="Swanson W.J."/>
            <person name="Moy G.W."/>
            <person name="Vacquier V.D."/>
        </authorList>
    </citation>
    <scope>NUCLEOTIDE SEQUENCE [LARGE SCALE GENOMIC DNA]</scope>
    <source>
        <strain evidence="2 3">DSM 16927</strain>
    </source>
</reference>
<dbReference type="STRING" id="112234.SAMN05421768_101752"/>
<dbReference type="Proteomes" id="UP000279541">
    <property type="component" value="Chromosome"/>
</dbReference>
<dbReference type="PROSITE" id="PS51257">
    <property type="entry name" value="PROKAR_LIPOPROTEIN"/>
    <property type="match status" value="1"/>
</dbReference>
<evidence type="ECO:0000313" key="2">
    <source>
        <dbReference type="EMBL" id="SIS29738.1"/>
    </source>
</evidence>
<name>A0A1N7HYE0_9FLAO</name>
<gene>
    <name evidence="1" type="ORF">EG359_03060</name>
    <name evidence="2" type="ORF">SAMN05421768_101752</name>
</gene>
<evidence type="ECO:0000313" key="4">
    <source>
        <dbReference type="Proteomes" id="UP000279541"/>
    </source>
</evidence>
<dbReference type="Proteomes" id="UP000186106">
    <property type="component" value="Unassembled WGS sequence"/>
</dbReference>
<proteinExistence type="predicted"/>
<dbReference type="EMBL" id="CP033926">
    <property type="protein sequence ID" value="AZA98649.1"/>
    <property type="molecule type" value="Genomic_DNA"/>
</dbReference>
<sequence>MKKIFFVILVLPFIYSCNAQRKIAKEDMYSSNLLLLKPEKGVRILQKVFMQNDTYILIKDRKWTDIPRPIKISFIKDKDTMNYVINYENTGNYYFHNIRFKKGNFNIEILKNNLESSDKANVFNDNILLYKLFNNNTRKREDTKLNDVIFYSVDFEKLDNVKIEMK</sequence>
<reference evidence="1 4" key="2">
    <citation type="submission" date="2018-11" db="EMBL/GenBank/DDBJ databases">
        <title>Proposal to divide the Flavobacteriaceae and reorganize its genera based on Amino Acid Identity values calculated from whole genome sequences.</title>
        <authorList>
            <person name="Nicholson A.C."/>
            <person name="Gulvik C.A."/>
            <person name="Whitney A.M."/>
            <person name="Humrighouse B.W."/>
            <person name="Bell M."/>
            <person name="Holmes B."/>
            <person name="Steigerwalt A.G."/>
            <person name="Villarma A."/>
            <person name="Sheth M."/>
            <person name="Batra D."/>
            <person name="Pryor J."/>
            <person name="Bernardet J.-F."/>
            <person name="Hugo C."/>
            <person name="Kampfer P."/>
            <person name="Newman J."/>
            <person name="McQuiston J.R."/>
        </authorList>
    </citation>
    <scope>NUCLEOTIDE SEQUENCE [LARGE SCALE GENOMIC DNA]</scope>
    <source>
        <strain evidence="1 4">DSM 16927</strain>
    </source>
</reference>
<keyword evidence="4" id="KW-1185">Reference proteome</keyword>
<dbReference type="KEGG" id="cjt:EG359_03060"/>
<dbReference type="RefSeq" id="WP_076351970.1">
    <property type="nucleotide sequence ID" value="NZ_CP033926.1"/>
</dbReference>
<dbReference type="EMBL" id="FTNZ01000001">
    <property type="protein sequence ID" value="SIS29738.1"/>
    <property type="molecule type" value="Genomic_DNA"/>
</dbReference>
<dbReference type="AlphaFoldDB" id="A0A1N7HYE0"/>
<protein>
    <submittedName>
        <fullName evidence="2">Uncharacterized protein</fullName>
    </submittedName>
</protein>
<dbReference type="OrthoDB" id="1255623at2"/>
<accession>A0A1N7HYE0</accession>